<comment type="caution">
    <text evidence="4">The sequence shown here is derived from an EMBL/GenBank/DDBJ whole genome shotgun (WGS) entry which is preliminary data.</text>
</comment>
<feature type="non-terminal residue" evidence="4">
    <location>
        <position position="313"/>
    </location>
</feature>
<dbReference type="EMBL" id="JYDR01000009">
    <property type="protein sequence ID" value="KRY76903.1"/>
    <property type="molecule type" value="Genomic_DNA"/>
</dbReference>
<dbReference type="InterPro" id="IPR036638">
    <property type="entry name" value="HLH_DNA-bd_sf"/>
</dbReference>
<keyword evidence="8" id="KW-1185">Reference proteome</keyword>
<proteinExistence type="predicted"/>
<dbReference type="Proteomes" id="UP000054805">
    <property type="component" value="Unassembled WGS sequence"/>
</dbReference>
<accession>A0A0V1ESW8</accession>
<dbReference type="SMART" id="SM00353">
    <property type="entry name" value="HLH"/>
    <property type="match status" value="1"/>
</dbReference>
<feature type="non-terminal residue" evidence="4">
    <location>
        <position position="1"/>
    </location>
</feature>
<feature type="signal peptide" evidence="1">
    <location>
        <begin position="1"/>
        <end position="19"/>
    </location>
</feature>
<dbReference type="Proteomes" id="UP000054826">
    <property type="component" value="Unassembled WGS sequence"/>
</dbReference>
<evidence type="ECO:0000313" key="7">
    <source>
        <dbReference type="Proteomes" id="UP000054632"/>
    </source>
</evidence>
<dbReference type="Gene3D" id="4.10.280.10">
    <property type="entry name" value="Helix-loop-helix DNA-binding domain"/>
    <property type="match status" value="1"/>
</dbReference>
<dbReference type="SUPFAM" id="SSF47459">
    <property type="entry name" value="HLH, helix-loop-helix DNA-binding domain"/>
    <property type="match status" value="1"/>
</dbReference>
<evidence type="ECO:0000313" key="4">
    <source>
        <dbReference type="EMBL" id="KRY76903.1"/>
    </source>
</evidence>
<sequence length="313" mass="34715">LFLKIISLLLHVKLQHVGTLNTNCSMEPSVPNEITYSNILEVVNGDQLTSGLLTDGTQTIIRIEEALNQQSGQNLTETCTLNLTAEPITIVQPVIVDSTTGLLQSDSVNDSSLVQNGDSSGNYITTVRLQPVTNALGQCVIMLPNRADNDGGVSENQCITTVQQATFIPLSFLDSMVVKSSDETTEITAAVQAEVAKKQPKQPLPQDVHRRASHNLVERRRRSGINGQIRKLARLLPDWNEKKKDESIGSILAKTVEYIKQLKEESMNYHQLMSTNVVNENMQQVSLHSLIQTLQSENEEMKRILQMHNIPLP</sequence>
<keyword evidence="1" id="KW-0732">Signal</keyword>
<evidence type="ECO:0000313" key="6">
    <source>
        <dbReference type="EMBL" id="KRZ45280.1"/>
    </source>
</evidence>
<gene>
    <name evidence="4" type="primary">USF2</name>
    <name evidence="3" type="ORF">T4A_2594</name>
    <name evidence="4" type="ORF">T4A_3331</name>
    <name evidence="5" type="ORF">T4B_9304</name>
    <name evidence="6" type="ORF">T4C_11822</name>
</gene>
<evidence type="ECO:0000313" key="5">
    <source>
        <dbReference type="EMBL" id="KRZ12315.1"/>
    </source>
</evidence>
<reference evidence="7 8" key="1">
    <citation type="submission" date="2015-01" db="EMBL/GenBank/DDBJ databases">
        <title>Evolution of Trichinella species and genotypes.</title>
        <authorList>
            <person name="Korhonen P.K."/>
            <person name="Edoardo P."/>
            <person name="Giuseppe L.R."/>
            <person name="Gasser R.B."/>
        </authorList>
    </citation>
    <scope>NUCLEOTIDE SEQUENCE [LARGE SCALE GENOMIC DNA]</scope>
    <source>
        <strain evidence="4">ISS13</strain>
        <strain evidence="6">ISS176</strain>
        <strain evidence="5">ISS588</strain>
    </source>
</reference>
<protein>
    <submittedName>
        <fullName evidence="4">Upstream stimulatory factor 2</fullName>
    </submittedName>
</protein>
<evidence type="ECO:0000313" key="8">
    <source>
        <dbReference type="Proteomes" id="UP000054805"/>
    </source>
</evidence>
<feature type="domain" description="BHLH" evidence="2">
    <location>
        <begin position="209"/>
        <end position="262"/>
    </location>
</feature>
<dbReference type="InterPro" id="IPR011598">
    <property type="entry name" value="bHLH_dom"/>
</dbReference>
<dbReference type="CDD" id="cd11387">
    <property type="entry name" value="bHLHzip_USF_MITF"/>
    <property type="match status" value="1"/>
</dbReference>
<dbReference type="PROSITE" id="PS50888">
    <property type="entry name" value="BHLH"/>
    <property type="match status" value="1"/>
</dbReference>
<feature type="chain" id="PRO_5010442830" evidence="1">
    <location>
        <begin position="20"/>
        <end position="313"/>
    </location>
</feature>
<dbReference type="PANTHER" id="PTHR47787">
    <property type="entry name" value="CENTROMERE-BINDING PROTEIN 1"/>
    <property type="match status" value="1"/>
</dbReference>
<evidence type="ECO:0000313" key="3">
    <source>
        <dbReference type="EMBL" id="KRY76714.1"/>
    </source>
</evidence>
<evidence type="ECO:0000259" key="2">
    <source>
        <dbReference type="PROSITE" id="PS50888"/>
    </source>
</evidence>
<dbReference type="EMBL" id="JYDR01000010">
    <property type="protein sequence ID" value="KRY76714.1"/>
    <property type="molecule type" value="Genomic_DNA"/>
</dbReference>
<dbReference type="Proteomes" id="UP000054632">
    <property type="component" value="Unassembled WGS sequence"/>
</dbReference>
<dbReference type="EMBL" id="JYDS01000343">
    <property type="protein sequence ID" value="KRZ12315.1"/>
    <property type="molecule type" value="Genomic_DNA"/>
</dbReference>
<dbReference type="Pfam" id="PF00010">
    <property type="entry name" value="HLH"/>
    <property type="match status" value="1"/>
</dbReference>
<dbReference type="GO" id="GO:0046983">
    <property type="term" value="F:protein dimerization activity"/>
    <property type="evidence" value="ECO:0007669"/>
    <property type="project" value="InterPro"/>
</dbReference>
<dbReference type="OrthoDB" id="690068at2759"/>
<name>A0A0V1ESW8_TRIPS</name>
<dbReference type="AlphaFoldDB" id="A0A0V1ESW8"/>
<evidence type="ECO:0000256" key="1">
    <source>
        <dbReference type="SAM" id="SignalP"/>
    </source>
</evidence>
<dbReference type="EMBL" id="JYDV01000003">
    <property type="protein sequence ID" value="KRZ45280.1"/>
    <property type="molecule type" value="Genomic_DNA"/>
</dbReference>
<dbReference type="PANTHER" id="PTHR47787:SF1">
    <property type="entry name" value="CENTROMERE-BINDING PROTEIN 1"/>
    <property type="match status" value="1"/>
</dbReference>
<dbReference type="GO" id="GO:0005634">
    <property type="term" value="C:nucleus"/>
    <property type="evidence" value="ECO:0007669"/>
    <property type="project" value="TreeGrafter"/>
</dbReference>
<dbReference type="GO" id="GO:0003700">
    <property type="term" value="F:DNA-binding transcription factor activity"/>
    <property type="evidence" value="ECO:0007669"/>
    <property type="project" value="TreeGrafter"/>
</dbReference>
<organism evidence="4 7">
    <name type="scientific">Trichinella pseudospiralis</name>
    <name type="common">Parasitic roundworm</name>
    <dbReference type="NCBI Taxonomy" id="6337"/>
    <lineage>
        <taxon>Eukaryota</taxon>
        <taxon>Metazoa</taxon>
        <taxon>Ecdysozoa</taxon>
        <taxon>Nematoda</taxon>
        <taxon>Enoplea</taxon>
        <taxon>Dorylaimia</taxon>
        <taxon>Trichinellida</taxon>
        <taxon>Trichinellidae</taxon>
        <taxon>Trichinella</taxon>
    </lineage>
</organism>